<feature type="domain" description="Luciferase-like" evidence="2">
    <location>
        <begin position="17"/>
        <end position="258"/>
    </location>
</feature>
<keyword evidence="4" id="KW-1185">Reference proteome</keyword>
<reference evidence="3" key="1">
    <citation type="submission" date="2022-01" db="EMBL/GenBank/DDBJ databases">
        <title>Corynebacterium sp. nov isolated from isolated from the feces of the greater white-fronted geese (Anser albifrons) at Poyang Lake, PR China.</title>
        <authorList>
            <person name="Liu Q."/>
        </authorList>
    </citation>
    <scope>NUCLEOTIDE SEQUENCE</scope>
    <source>
        <strain evidence="3">JCM 32435</strain>
    </source>
</reference>
<evidence type="ECO:0000256" key="1">
    <source>
        <dbReference type="ARBA" id="ARBA00007789"/>
    </source>
</evidence>
<dbReference type="GO" id="GO:0016705">
    <property type="term" value="F:oxidoreductase activity, acting on paired donors, with incorporation or reduction of molecular oxygen"/>
    <property type="evidence" value="ECO:0007669"/>
    <property type="project" value="InterPro"/>
</dbReference>
<evidence type="ECO:0000313" key="4">
    <source>
        <dbReference type="Proteomes" id="UP001139336"/>
    </source>
</evidence>
<dbReference type="AlphaFoldDB" id="A0A9X1TYS9"/>
<dbReference type="InterPro" id="IPR036661">
    <property type="entry name" value="Luciferase-like_sf"/>
</dbReference>
<dbReference type="NCBIfam" id="TIGR03558">
    <property type="entry name" value="oxido_grp_1"/>
    <property type="match status" value="1"/>
</dbReference>
<comment type="caution">
    <text evidence="3">The sequence shown here is derived from an EMBL/GenBank/DDBJ whole genome shotgun (WGS) entry which is preliminary data.</text>
</comment>
<dbReference type="PANTHER" id="PTHR30137:SF6">
    <property type="entry name" value="LUCIFERASE-LIKE MONOOXYGENASE"/>
    <property type="match status" value="1"/>
</dbReference>
<dbReference type="InterPro" id="IPR050766">
    <property type="entry name" value="Bact_Lucif_Oxidored"/>
</dbReference>
<dbReference type="GO" id="GO:0005829">
    <property type="term" value="C:cytosol"/>
    <property type="evidence" value="ECO:0007669"/>
    <property type="project" value="TreeGrafter"/>
</dbReference>
<name>A0A9X1TYS9_9CORY</name>
<protein>
    <submittedName>
        <fullName evidence="3">LLM class flavin-dependent oxidoreductase</fullName>
    </submittedName>
</protein>
<evidence type="ECO:0000259" key="2">
    <source>
        <dbReference type="Pfam" id="PF00296"/>
    </source>
</evidence>
<gene>
    <name evidence="3" type="ORF">L1O03_03125</name>
</gene>
<dbReference type="SUPFAM" id="SSF51679">
    <property type="entry name" value="Bacterial luciferase-like"/>
    <property type="match status" value="1"/>
</dbReference>
<accession>A0A9X1TYS9</accession>
<dbReference type="PANTHER" id="PTHR30137">
    <property type="entry name" value="LUCIFERASE-LIKE MONOOXYGENASE"/>
    <property type="match status" value="1"/>
</dbReference>
<dbReference type="EMBL" id="JAKGSI010000001">
    <property type="protein sequence ID" value="MCF4006171.1"/>
    <property type="molecule type" value="Genomic_DNA"/>
</dbReference>
<evidence type="ECO:0000313" key="3">
    <source>
        <dbReference type="EMBL" id="MCF4006171.1"/>
    </source>
</evidence>
<comment type="similarity">
    <text evidence="1">To bacterial alkanal monooxygenase alpha and beta chains.</text>
</comment>
<dbReference type="InterPro" id="IPR019949">
    <property type="entry name" value="CmoO-like"/>
</dbReference>
<dbReference type="InterPro" id="IPR011251">
    <property type="entry name" value="Luciferase-like_dom"/>
</dbReference>
<dbReference type="Proteomes" id="UP001139336">
    <property type="component" value="Unassembled WGS sequence"/>
</dbReference>
<sequence>MTRMPLSLIDFCTVDPGESIGNSIARSVEIAQAAERLGYSRIWYAEHHNMPRISSSAPAVLIAHIGAQTSRIRLGAGGVMLPNHAPYIVAEQFGMLAEMYPGRIDLGIGRAPGTDMNTLRAVRRSPHAADSFPEDVRELQGYLSDDPHDAPIPGVRAIPGEGTQVPLYVLGSSLFGASLAAQLGLPYAFASHFAPTHLEGALSYYRNNYHPSERYPEPYAIAGLTMIGAPSREESEAELERVIRARVRAQVGRGQPVSEAQLDAFMNSHIGENVREMFRYSVLGTEEDLRRGCEEFAEKAGVQEIMVSLQATGHETRMRSLEMVASACGLSGLSRPESD</sequence>
<proteinExistence type="predicted"/>
<dbReference type="RefSeq" id="WP_236117944.1">
    <property type="nucleotide sequence ID" value="NZ_JAKGSI010000001.1"/>
</dbReference>
<dbReference type="Pfam" id="PF00296">
    <property type="entry name" value="Bac_luciferase"/>
    <property type="match status" value="1"/>
</dbReference>
<dbReference type="Gene3D" id="3.20.20.30">
    <property type="entry name" value="Luciferase-like domain"/>
    <property type="match status" value="1"/>
</dbReference>
<organism evidence="3 4">
    <name type="scientific">Corynebacterium uropygiale</name>
    <dbReference type="NCBI Taxonomy" id="1775911"/>
    <lineage>
        <taxon>Bacteria</taxon>
        <taxon>Bacillati</taxon>
        <taxon>Actinomycetota</taxon>
        <taxon>Actinomycetes</taxon>
        <taxon>Mycobacteriales</taxon>
        <taxon>Corynebacteriaceae</taxon>
        <taxon>Corynebacterium</taxon>
    </lineage>
</organism>